<protein>
    <recommendedName>
        <fullName evidence="3">Anaphase-promoting complex subunit 13</fullName>
    </recommendedName>
</protein>
<organism evidence="1 2">
    <name type="scientific">Pythium oligandrum</name>
    <name type="common">Mycoparasitic fungus</name>
    <dbReference type="NCBI Taxonomy" id="41045"/>
    <lineage>
        <taxon>Eukaryota</taxon>
        <taxon>Sar</taxon>
        <taxon>Stramenopiles</taxon>
        <taxon>Oomycota</taxon>
        <taxon>Peronosporomycetes</taxon>
        <taxon>Pythiales</taxon>
        <taxon>Pythiaceae</taxon>
        <taxon>Pythium</taxon>
    </lineage>
</organism>
<comment type="caution">
    <text evidence="1">The sequence shown here is derived from an EMBL/GenBank/DDBJ whole genome shotgun (WGS) entry which is preliminary data.</text>
</comment>
<name>A0A8K1C3B2_PYTOL</name>
<dbReference type="AlphaFoldDB" id="A0A8K1C3B2"/>
<sequence length="87" mass="10029">MLRYAALLRCLYVDSKLPSVFPKRHFLDIVDEKWITDTLSDDEIEVPPGAEVDPNNAELEPVGWAEDKVDRWNDLGLDLWAKDHHAN</sequence>
<keyword evidence="2" id="KW-1185">Reference proteome</keyword>
<proteinExistence type="predicted"/>
<reference evidence="1" key="1">
    <citation type="submission" date="2019-03" db="EMBL/GenBank/DDBJ databases">
        <title>Long read genome sequence of the mycoparasitic Pythium oligandrum ATCC 38472 isolated from sugarbeet rhizosphere.</title>
        <authorList>
            <person name="Gaulin E."/>
        </authorList>
    </citation>
    <scope>NUCLEOTIDE SEQUENCE</scope>
    <source>
        <strain evidence="1">ATCC 38472_TT</strain>
    </source>
</reference>
<evidence type="ECO:0008006" key="3">
    <source>
        <dbReference type="Google" id="ProtNLM"/>
    </source>
</evidence>
<evidence type="ECO:0000313" key="1">
    <source>
        <dbReference type="EMBL" id="TMW55672.1"/>
    </source>
</evidence>
<accession>A0A8K1C3B2</accession>
<dbReference type="OrthoDB" id="25675at2759"/>
<gene>
    <name evidence="1" type="ORF">Poli38472_010554</name>
</gene>
<dbReference type="Proteomes" id="UP000794436">
    <property type="component" value="Unassembled WGS sequence"/>
</dbReference>
<dbReference type="EMBL" id="SPLM01000147">
    <property type="protein sequence ID" value="TMW55672.1"/>
    <property type="molecule type" value="Genomic_DNA"/>
</dbReference>
<evidence type="ECO:0000313" key="2">
    <source>
        <dbReference type="Proteomes" id="UP000794436"/>
    </source>
</evidence>